<dbReference type="KEGG" id="elj:ELUMI_v1c00440"/>
<proteinExistence type="inferred from homology"/>
<name>A0A2K8NVW1_9MOLU</name>
<protein>
    <recommendedName>
        <fullName evidence="4">ROK family protein</fullName>
    </recommendedName>
</protein>
<dbReference type="Gene3D" id="3.30.420.40">
    <property type="match status" value="2"/>
</dbReference>
<gene>
    <name evidence="2" type="ORF">ELUMI_v1c00440</name>
</gene>
<evidence type="ECO:0000256" key="1">
    <source>
        <dbReference type="ARBA" id="ARBA00006479"/>
    </source>
</evidence>
<evidence type="ECO:0008006" key="4">
    <source>
        <dbReference type="Google" id="ProtNLM"/>
    </source>
</evidence>
<dbReference type="InterPro" id="IPR049874">
    <property type="entry name" value="ROK_cs"/>
</dbReference>
<dbReference type="Proteomes" id="UP000232063">
    <property type="component" value="Chromosome"/>
</dbReference>
<sequence length="320" mass="35104">MKKICFDIGGSSIKVITFDENNKIILKEKIDHVGAKDNSVDGKGVSETSDATKNLKMLKRIPLIKCLENIANYITQMGEEVKVGITIPGVVDSKNYKVLSKSAISDIDEDILGFFKKQKLVKQILIENDARAAAIGEMVYGQNKKITNALILTIGSGIGGGIIINKKVYKGSHLTSGEFGKTMANISDHGSLYPNLSVGFLSTTAMCYRYTIAAGSEKLINGHELMQLVEQKEPIATQLFDNWIKTLTRFLINVSILDPDKILIGGGISANETFMNALKNEVNNLDYSSIMKFNVEACKLSNDAACYGMLALIEKEYIEE</sequence>
<keyword evidence="3" id="KW-1185">Reference proteome</keyword>
<dbReference type="RefSeq" id="WP_025734538.1">
    <property type="nucleotide sequence ID" value="NZ_CP024963.1"/>
</dbReference>
<dbReference type="PANTHER" id="PTHR18964">
    <property type="entry name" value="ROK (REPRESSOR, ORF, KINASE) FAMILY"/>
    <property type="match status" value="1"/>
</dbReference>
<dbReference type="SUPFAM" id="SSF53067">
    <property type="entry name" value="Actin-like ATPase domain"/>
    <property type="match status" value="1"/>
</dbReference>
<evidence type="ECO:0000313" key="2">
    <source>
        <dbReference type="EMBL" id="ATZ16773.1"/>
    </source>
</evidence>
<evidence type="ECO:0000313" key="3">
    <source>
        <dbReference type="Proteomes" id="UP000232063"/>
    </source>
</evidence>
<dbReference type="Pfam" id="PF00480">
    <property type="entry name" value="ROK"/>
    <property type="match status" value="1"/>
</dbReference>
<dbReference type="EMBL" id="CP024963">
    <property type="protein sequence ID" value="ATZ16773.1"/>
    <property type="molecule type" value="Genomic_DNA"/>
</dbReference>
<dbReference type="InterPro" id="IPR043129">
    <property type="entry name" value="ATPase_NBD"/>
</dbReference>
<organism evidence="2 3">
    <name type="scientific">Williamsoniiplasma luminosum</name>
    <dbReference type="NCBI Taxonomy" id="214888"/>
    <lineage>
        <taxon>Bacteria</taxon>
        <taxon>Bacillati</taxon>
        <taxon>Mycoplasmatota</taxon>
        <taxon>Mollicutes</taxon>
        <taxon>Entomoplasmatales</taxon>
        <taxon>Williamsoniiplasma</taxon>
    </lineage>
</organism>
<accession>A0A2K8NVW1</accession>
<dbReference type="PANTHER" id="PTHR18964:SF170">
    <property type="entry name" value="SUGAR KINASE"/>
    <property type="match status" value="1"/>
</dbReference>
<comment type="similarity">
    <text evidence="1">Belongs to the ROK (NagC/XylR) family.</text>
</comment>
<dbReference type="OrthoDB" id="9795247at2"/>
<dbReference type="AlphaFoldDB" id="A0A2K8NVW1"/>
<reference evidence="2 3" key="1">
    <citation type="submission" date="2017-11" db="EMBL/GenBank/DDBJ databases">
        <title>Genome sequence of Entomoplasma luminosum PIMN-1 (ATCC 49195).</title>
        <authorList>
            <person name="Lo W.-S."/>
            <person name="Gasparich G.E."/>
            <person name="Kuo C.-H."/>
        </authorList>
    </citation>
    <scope>NUCLEOTIDE SEQUENCE [LARGE SCALE GENOMIC DNA]</scope>
    <source>
        <strain evidence="2 3">PIMN-1</strain>
    </source>
</reference>
<dbReference type="InterPro" id="IPR000600">
    <property type="entry name" value="ROK"/>
</dbReference>
<dbReference type="PROSITE" id="PS01125">
    <property type="entry name" value="ROK"/>
    <property type="match status" value="1"/>
</dbReference>